<evidence type="ECO:0000256" key="6">
    <source>
        <dbReference type="ARBA" id="ARBA00022832"/>
    </source>
</evidence>
<feature type="domain" description="Ketosynthase family 3 (KS3)" evidence="13">
    <location>
        <begin position="4"/>
        <end position="440"/>
    </location>
</feature>
<dbReference type="InterPro" id="IPR000794">
    <property type="entry name" value="Beta-ketoacyl_synthase"/>
</dbReference>
<dbReference type="Pfam" id="PF02801">
    <property type="entry name" value="Ketoacyl-synt_C"/>
    <property type="match status" value="1"/>
</dbReference>
<keyword evidence="15" id="KW-1185">Reference proteome</keyword>
<dbReference type="VEuPathDB" id="FungiDB:AB675_11349"/>
<evidence type="ECO:0000256" key="9">
    <source>
        <dbReference type="ARBA" id="ARBA00023315"/>
    </source>
</evidence>
<keyword evidence="6" id="KW-0276">Fatty acid metabolism</keyword>
<evidence type="ECO:0000259" key="13">
    <source>
        <dbReference type="PROSITE" id="PS52004"/>
    </source>
</evidence>
<evidence type="ECO:0000256" key="7">
    <source>
        <dbReference type="ARBA" id="ARBA00023098"/>
    </source>
</evidence>
<evidence type="ECO:0000256" key="10">
    <source>
        <dbReference type="PIRNR" id="PIRNR000447"/>
    </source>
</evidence>
<dbReference type="PANTHER" id="PTHR11712:SF336">
    <property type="entry name" value="3-OXOACYL-[ACYL-CARRIER-PROTEIN] SYNTHASE, MITOCHONDRIAL"/>
    <property type="match status" value="1"/>
</dbReference>
<keyword evidence="5 10" id="KW-0808">Transferase</keyword>
<dbReference type="Proteomes" id="UP000038010">
    <property type="component" value="Unassembled WGS sequence"/>
</dbReference>
<evidence type="ECO:0000256" key="11">
    <source>
        <dbReference type="PIRSR" id="PIRSR000447-1"/>
    </source>
</evidence>
<comment type="similarity">
    <text evidence="1 10 12">Belongs to the thiolase-like superfamily. Beta-ketoacyl-ACP synthases family.</text>
</comment>
<dbReference type="InterPro" id="IPR017568">
    <property type="entry name" value="3-oxoacyl-ACP_synth-2"/>
</dbReference>
<evidence type="ECO:0000256" key="2">
    <source>
        <dbReference type="ARBA" id="ARBA00022450"/>
    </source>
</evidence>
<dbReference type="PANTHER" id="PTHR11712">
    <property type="entry name" value="POLYKETIDE SYNTHASE-RELATED"/>
    <property type="match status" value="1"/>
</dbReference>
<evidence type="ECO:0000256" key="5">
    <source>
        <dbReference type="ARBA" id="ARBA00022679"/>
    </source>
</evidence>
<dbReference type="RefSeq" id="XP_017999947.1">
    <property type="nucleotide sequence ID" value="XM_018140186.1"/>
</dbReference>
<keyword evidence="3 10" id="KW-0444">Lipid biosynthesis</keyword>
<reference evidence="14 15" key="1">
    <citation type="submission" date="2015-06" db="EMBL/GenBank/DDBJ databases">
        <title>Draft genome of the ant-associated black yeast Phialophora attae CBS 131958.</title>
        <authorList>
            <person name="Moreno L.F."/>
            <person name="Stielow B.J."/>
            <person name="de Hoog S."/>
            <person name="Vicente V.A."/>
            <person name="Weiss V.A."/>
            <person name="de Vries M."/>
            <person name="Cruz L.M."/>
            <person name="Souza E.M."/>
        </authorList>
    </citation>
    <scope>NUCLEOTIDE SEQUENCE [LARGE SCALE GENOMIC DNA]</scope>
    <source>
        <strain evidence="14 15">CBS 131958</strain>
    </source>
</reference>
<dbReference type="GO" id="GO:0004315">
    <property type="term" value="F:3-oxoacyl-[acyl-carrier-protein] synthase activity"/>
    <property type="evidence" value="ECO:0007669"/>
    <property type="project" value="InterPro"/>
</dbReference>
<dbReference type="GeneID" id="28732066"/>
<organism evidence="14 15">
    <name type="scientific">Cyphellophora attinorum</name>
    <dbReference type="NCBI Taxonomy" id="1664694"/>
    <lineage>
        <taxon>Eukaryota</taxon>
        <taxon>Fungi</taxon>
        <taxon>Dikarya</taxon>
        <taxon>Ascomycota</taxon>
        <taxon>Pezizomycotina</taxon>
        <taxon>Eurotiomycetes</taxon>
        <taxon>Chaetothyriomycetidae</taxon>
        <taxon>Chaetothyriales</taxon>
        <taxon>Cyphellophoraceae</taxon>
        <taxon>Cyphellophora</taxon>
    </lineage>
</organism>
<evidence type="ECO:0000256" key="1">
    <source>
        <dbReference type="ARBA" id="ARBA00008467"/>
    </source>
</evidence>
<evidence type="ECO:0000256" key="12">
    <source>
        <dbReference type="RuleBase" id="RU003694"/>
    </source>
</evidence>
<name>A0A0N1H487_9EURO</name>
<dbReference type="NCBIfam" id="NF005589">
    <property type="entry name" value="PRK07314.1"/>
    <property type="match status" value="1"/>
</dbReference>
<dbReference type="InterPro" id="IPR016039">
    <property type="entry name" value="Thiolase-like"/>
</dbReference>
<dbReference type="CDD" id="cd00834">
    <property type="entry name" value="KAS_I_II"/>
    <property type="match status" value="1"/>
</dbReference>
<accession>A0A0N1H487</accession>
<keyword evidence="7" id="KW-0443">Lipid metabolism</keyword>
<dbReference type="InterPro" id="IPR014031">
    <property type="entry name" value="Ketoacyl_synth_C"/>
</dbReference>
<dbReference type="STRING" id="1664694.A0A0N1H487"/>
<dbReference type="Gene3D" id="3.40.47.10">
    <property type="match status" value="1"/>
</dbReference>
<dbReference type="GO" id="GO:0005739">
    <property type="term" value="C:mitochondrion"/>
    <property type="evidence" value="ECO:0007669"/>
    <property type="project" value="TreeGrafter"/>
</dbReference>
<dbReference type="AlphaFoldDB" id="A0A0N1H487"/>
<dbReference type="Pfam" id="PF00109">
    <property type="entry name" value="ketoacyl-synt"/>
    <property type="match status" value="1"/>
</dbReference>
<dbReference type="EMBL" id="LFJN01000013">
    <property type="protein sequence ID" value="KPI39984.1"/>
    <property type="molecule type" value="Genomic_DNA"/>
</dbReference>
<dbReference type="NCBIfam" id="TIGR03150">
    <property type="entry name" value="fabF"/>
    <property type="match status" value="1"/>
</dbReference>
<sequence>MTVGRRVVVTGLGLITPLGTTVISTWSRLLQSHCGIVSTRPLGPAFAALPSQVAGLVPKGPSADNAWTGSEHCTPTELRQTAKFAQYGLAAAAEALADAGYGKQGEGLPKDDTGVALGSGIGNLEELHDTSVAYQDGAFGGETEDYTRGYRRIHPLFVPRMLINLGAGHISMRYGLRGPNHAVTTACTTGAHSLGDAARFIQMGDAEVMLAGGAESCIHPLAMGGFARSRSLATAWNEMPEESSRPFDEKRAGFVIGEGAGVVVLEELEHAKKRGAKIYAELSGYGCSADAYHLTAPREDGSGALMAMKKALQQAEIKPEKVDYINAHATSTPLGDAAENNAIKALLLGEDGHKRASDINVSSTKGALGHLLGAAGAVEAIFAILAIHENTLPPTINVESLGPGFDCNYVANQSQQRQVSVALTNSFGFGGTNASLCFQRYPGT</sequence>
<dbReference type="InterPro" id="IPR020841">
    <property type="entry name" value="PKS_Beta-ketoAc_synthase_dom"/>
</dbReference>
<dbReference type="PROSITE" id="PS00606">
    <property type="entry name" value="KS3_1"/>
    <property type="match status" value="1"/>
</dbReference>
<evidence type="ECO:0000256" key="3">
    <source>
        <dbReference type="ARBA" id="ARBA00022516"/>
    </source>
</evidence>
<dbReference type="SUPFAM" id="SSF53901">
    <property type="entry name" value="Thiolase-like"/>
    <property type="match status" value="2"/>
</dbReference>
<dbReference type="SMART" id="SM00825">
    <property type="entry name" value="PKS_KS"/>
    <property type="match status" value="1"/>
</dbReference>
<dbReference type="PROSITE" id="PS52004">
    <property type="entry name" value="KS3_2"/>
    <property type="match status" value="1"/>
</dbReference>
<evidence type="ECO:0000256" key="8">
    <source>
        <dbReference type="ARBA" id="ARBA00023160"/>
    </source>
</evidence>
<protein>
    <recommendedName>
        <fullName evidence="10">3-oxoacyl-[acyl-carrier-protein] synthase</fullName>
    </recommendedName>
</protein>
<keyword evidence="2" id="KW-0596">Phosphopantetheine</keyword>
<keyword evidence="9" id="KW-0012">Acyltransferase</keyword>
<dbReference type="FunFam" id="3.40.47.10:FF:000009">
    <property type="entry name" value="3-oxoacyl-[acyl-carrier-protein] synthase 2"/>
    <property type="match status" value="1"/>
</dbReference>
<evidence type="ECO:0000313" key="15">
    <source>
        <dbReference type="Proteomes" id="UP000038010"/>
    </source>
</evidence>
<evidence type="ECO:0000256" key="4">
    <source>
        <dbReference type="ARBA" id="ARBA00022553"/>
    </source>
</evidence>
<dbReference type="GO" id="GO:0006633">
    <property type="term" value="P:fatty acid biosynthetic process"/>
    <property type="evidence" value="ECO:0007669"/>
    <property type="project" value="UniProtKB-KW"/>
</dbReference>
<dbReference type="PIRSF" id="PIRSF000447">
    <property type="entry name" value="KAS_II"/>
    <property type="match status" value="1"/>
</dbReference>
<keyword evidence="4" id="KW-0597">Phosphoprotein</keyword>
<dbReference type="InterPro" id="IPR018201">
    <property type="entry name" value="Ketoacyl_synth_AS"/>
</dbReference>
<dbReference type="InterPro" id="IPR014030">
    <property type="entry name" value="Ketoacyl_synth_N"/>
</dbReference>
<feature type="active site" description="For beta-ketoacyl synthase activity" evidence="11">
    <location>
        <position position="187"/>
    </location>
</feature>
<proteinExistence type="inferred from homology"/>
<comment type="caution">
    <text evidence="14">The sequence shown here is derived from an EMBL/GenBank/DDBJ whole genome shotgun (WGS) entry which is preliminary data.</text>
</comment>
<dbReference type="OrthoDB" id="5334845at2759"/>
<gene>
    <name evidence="14" type="ORF">AB675_11349</name>
</gene>
<keyword evidence="8 10" id="KW-0275">Fatty acid biosynthesis</keyword>
<evidence type="ECO:0000313" key="14">
    <source>
        <dbReference type="EMBL" id="KPI39984.1"/>
    </source>
</evidence>